<proteinExistence type="predicted"/>
<protein>
    <submittedName>
        <fullName evidence="1">Uncharacterized protein</fullName>
    </submittedName>
</protein>
<organism evidence="1 2">
    <name type="scientific">Zarea fungicola</name>
    <dbReference type="NCBI Taxonomy" id="93591"/>
    <lineage>
        <taxon>Eukaryota</taxon>
        <taxon>Fungi</taxon>
        <taxon>Dikarya</taxon>
        <taxon>Ascomycota</taxon>
        <taxon>Pezizomycotina</taxon>
        <taxon>Sordariomycetes</taxon>
        <taxon>Hypocreomycetidae</taxon>
        <taxon>Hypocreales</taxon>
        <taxon>Cordycipitaceae</taxon>
        <taxon>Zarea</taxon>
    </lineage>
</organism>
<dbReference type="EMBL" id="JANJQO010000290">
    <property type="protein sequence ID" value="KAJ2979361.1"/>
    <property type="molecule type" value="Genomic_DNA"/>
</dbReference>
<comment type="caution">
    <text evidence="1">The sequence shown here is derived from an EMBL/GenBank/DDBJ whole genome shotgun (WGS) entry which is preliminary data.</text>
</comment>
<reference evidence="1" key="1">
    <citation type="submission" date="2022-08" db="EMBL/GenBank/DDBJ databases">
        <title>Genome Sequence of Lecanicillium fungicola.</title>
        <authorList>
            <person name="Buettner E."/>
        </authorList>
    </citation>
    <scope>NUCLEOTIDE SEQUENCE</scope>
    <source>
        <strain evidence="1">Babe33</strain>
    </source>
</reference>
<evidence type="ECO:0000313" key="1">
    <source>
        <dbReference type="EMBL" id="KAJ2979361.1"/>
    </source>
</evidence>
<sequence length="151" mass="16609">MRNMLMSAAIAAATLFGATVADFHLGASTITPVFSEPRAKLVVTLVYLPSNNYNCPWVKTAGHGKGSEVTQRTPEGHWPDNFTSRVPICGAEGLQFHKNSDDGYDLIQNDGVHVGSCFRNFGGDGLNCPGFPFYMWKVFENYVCYSYLCNP</sequence>
<dbReference type="Proteomes" id="UP001143910">
    <property type="component" value="Unassembled WGS sequence"/>
</dbReference>
<name>A0ACC1NLH8_9HYPO</name>
<evidence type="ECO:0000313" key="2">
    <source>
        <dbReference type="Proteomes" id="UP001143910"/>
    </source>
</evidence>
<keyword evidence="2" id="KW-1185">Reference proteome</keyword>
<accession>A0ACC1NLH8</accession>
<gene>
    <name evidence="1" type="ORF">NQ176_g3300</name>
</gene>